<evidence type="ECO:0000313" key="2">
    <source>
        <dbReference type="Proteomes" id="UP001380186"/>
    </source>
</evidence>
<accession>A0ABN7CD29</accession>
<evidence type="ECO:0000313" key="1">
    <source>
        <dbReference type="EMBL" id="BEV04250.1"/>
    </source>
</evidence>
<dbReference type="EMBL" id="AP029022">
    <property type="protein sequence ID" value="BEV04250.1"/>
    <property type="molecule type" value="Genomic_DNA"/>
</dbReference>
<keyword evidence="2" id="KW-1185">Reference proteome</keyword>
<gene>
    <name evidence="1" type="ORF">CRDW_16240</name>
</gene>
<sequence length="390" mass="46006">MLKKESLKNYQYKFDASVPIHPKEIYGTLPKHTKKKFSVMYEHTYEGFENIFIFKSFNEKWGALKFENGQYHIISENIYDSTGFYAQYGLIEAVIYHDNTYSGKKSHLLFDTEGRLVKRLENFDYIRFDFFGNILTSKKGLYGFLDINLEEKSHCKYNGLRGIGKNLFVATENNNSRHLIINEKEEIIFECKFPISIYDEVYNNKIIIEENDKYYSLDLLSKEKMILPYDRIYKIRGYEINSRIAPRYITIKDYIDNEEKYEYYLLHSNAFLMIEGKYGVITGDGEVCIPNIYDKIDFLSEKYFKVALGKFSFEINEETDDILVSGGKWGIADIENNIIVPVQYTDIVYGHHENQYFAYENGIMEGRNDDHNGEYMWSVKDGKRIELTNL</sequence>
<reference evidence="1 2" key="1">
    <citation type="journal article" date="2020" name="Microbes Environ.">
        <title>Synthetic bacterial community of duckweed: a simple and stable system to study plant-microbe interactions.</title>
        <authorList>
            <person name="Ishizawa H."/>
            <person name="Tada M."/>
            <person name="Kuroda M."/>
            <person name="Inoue D."/>
            <person name="Futamata H."/>
            <person name="Ike M."/>
        </authorList>
    </citation>
    <scope>NUCLEOTIDE SEQUENCE [LARGE SCALE GENOMIC DNA]</scope>
    <source>
        <strain evidence="1 2">DW100</strain>
    </source>
</reference>
<protein>
    <submittedName>
        <fullName evidence="1">WG repeat-containing protein</fullName>
    </submittedName>
</protein>
<dbReference type="RefSeq" id="WP_338614929.1">
    <property type="nucleotide sequence ID" value="NZ_AP029022.1"/>
</dbReference>
<name>A0ABN7CD29_9FLAO</name>
<dbReference type="Proteomes" id="UP001380186">
    <property type="component" value="Chromosome"/>
</dbReference>
<organism evidence="1 2">
    <name type="scientific">Chryseobacterium gambrini</name>
    <dbReference type="NCBI Taxonomy" id="373672"/>
    <lineage>
        <taxon>Bacteria</taxon>
        <taxon>Pseudomonadati</taxon>
        <taxon>Bacteroidota</taxon>
        <taxon>Flavobacteriia</taxon>
        <taxon>Flavobacteriales</taxon>
        <taxon>Weeksellaceae</taxon>
        <taxon>Chryseobacterium group</taxon>
        <taxon>Chryseobacterium</taxon>
    </lineage>
</organism>
<proteinExistence type="predicted"/>